<evidence type="ECO:0000256" key="1">
    <source>
        <dbReference type="ARBA" id="ARBA00023125"/>
    </source>
</evidence>
<gene>
    <name evidence="3" type="ORF">HN018_21725</name>
</gene>
<accession>A0A6M8HVW5</accession>
<proteinExistence type="predicted"/>
<dbReference type="InterPro" id="IPR009061">
    <property type="entry name" value="DNA-bd_dom_put_sf"/>
</dbReference>
<dbReference type="AlphaFoldDB" id="A0A6M8HVW5"/>
<dbReference type="EMBL" id="CP053708">
    <property type="protein sequence ID" value="QKE92305.1"/>
    <property type="molecule type" value="Genomic_DNA"/>
</dbReference>
<feature type="domain" description="HTH merR-type" evidence="2">
    <location>
        <begin position="14"/>
        <end position="81"/>
    </location>
</feature>
<dbReference type="PANTHER" id="PTHR30204:SF58">
    <property type="entry name" value="HTH-TYPE TRANSCRIPTIONAL REGULATOR YFMP"/>
    <property type="match status" value="1"/>
</dbReference>
<name>A0A6M8HVW5_9PROT</name>
<dbReference type="GO" id="GO:0003677">
    <property type="term" value="F:DNA binding"/>
    <property type="evidence" value="ECO:0007669"/>
    <property type="project" value="UniProtKB-KW"/>
</dbReference>
<dbReference type="Gene3D" id="1.10.1660.10">
    <property type="match status" value="1"/>
</dbReference>
<dbReference type="CDD" id="cd04776">
    <property type="entry name" value="HTH_GnyR"/>
    <property type="match status" value="1"/>
</dbReference>
<keyword evidence="4" id="KW-1185">Reference proteome</keyword>
<dbReference type="PANTHER" id="PTHR30204">
    <property type="entry name" value="REDOX-CYCLING DRUG-SENSING TRANSCRIPTIONAL ACTIVATOR SOXR"/>
    <property type="match status" value="1"/>
</dbReference>
<keyword evidence="1 3" id="KW-0238">DNA-binding</keyword>
<reference evidence="3 4" key="1">
    <citation type="journal article" date="2014" name="World J. Microbiol. Biotechnol.">
        <title>Biodiversity and physiological characteristics of Antarctic and Arctic lichens-associated bacteria.</title>
        <authorList>
            <person name="Lee Y.M."/>
            <person name="Kim E.H."/>
            <person name="Lee H.K."/>
            <person name="Hong S.G."/>
        </authorList>
    </citation>
    <scope>NUCLEOTIDE SEQUENCE [LARGE SCALE GENOMIC DNA]</scope>
    <source>
        <strain evidence="3 4">PAMC 26569</strain>
    </source>
</reference>
<dbReference type="KEGG" id="lck:HN018_21725"/>
<dbReference type="Proteomes" id="UP000500767">
    <property type="component" value="Chromosome"/>
</dbReference>
<evidence type="ECO:0000259" key="2">
    <source>
        <dbReference type="PROSITE" id="PS50937"/>
    </source>
</evidence>
<organism evidence="3 4">
    <name type="scientific">Lichenicola cladoniae</name>
    <dbReference type="NCBI Taxonomy" id="1484109"/>
    <lineage>
        <taxon>Bacteria</taxon>
        <taxon>Pseudomonadati</taxon>
        <taxon>Pseudomonadota</taxon>
        <taxon>Alphaproteobacteria</taxon>
        <taxon>Acetobacterales</taxon>
        <taxon>Acetobacteraceae</taxon>
        <taxon>Lichenicola</taxon>
    </lineage>
</organism>
<evidence type="ECO:0000313" key="3">
    <source>
        <dbReference type="EMBL" id="QKE92305.1"/>
    </source>
</evidence>
<dbReference type="InterPro" id="IPR047057">
    <property type="entry name" value="MerR_fam"/>
</dbReference>
<dbReference type="Pfam" id="PF13411">
    <property type="entry name" value="MerR_1"/>
    <property type="match status" value="1"/>
</dbReference>
<dbReference type="PROSITE" id="PS50937">
    <property type="entry name" value="HTH_MERR_2"/>
    <property type="match status" value="1"/>
</dbReference>
<protein>
    <submittedName>
        <fullName evidence="3">MerR family DNA-binding transcriptional regulator</fullName>
    </submittedName>
</protein>
<dbReference type="SUPFAM" id="SSF46955">
    <property type="entry name" value="Putative DNA-binding domain"/>
    <property type="match status" value="1"/>
</dbReference>
<dbReference type="InterPro" id="IPR000551">
    <property type="entry name" value="MerR-type_HTH_dom"/>
</dbReference>
<dbReference type="RefSeq" id="WP_171834234.1">
    <property type="nucleotide sequence ID" value="NZ_CP053708.1"/>
</dbReference>
<sequence>MADALIAVVQDERLLTVTELAAELGVTARAIRFYEDKGLIQPGRVGATRAYTRREHARMQLILRGKRLGFSLREIKEFLDLYDVDPEHDEQKRLLLRAVRDRIRQLRVMNAALVRTLDELQAIELQVSSALER</sequence>
<dbReference type="GO" id="GO:0003700">
    <property type="term" value="F:DNA-binding transcription factor activity"/>
    <property type="evidence" value="ECO:0007669"/>
    <property type="project" value="InterPro"/>
</dbReference>
<evidence type="ECO:0000313" key="4">
    <source>
        <dbReference type="Proteomes" id="UP000500767"/>
    </source>
</evidence>
<dbReference type="SMART" id="SM00422">
    <property type="entry name" value="HTH_MERR"/>
    <property type="match status" value="1"/>
</dbReference>